<gene>
    <name evidence="7" type="ORF">SCLCIDRAFT_1072455</name>
</gene>
<dbReference type="CDD" id="cd18673">
    <property type="entry name" value="PIN_XRN1-2-like"/>
    <property type="match status" value="1"/>
</dbReference>
<dbReference type="GO" id="GO:0003723">
    <property type="term" value="F:RNA binding"/>
    <property type="evidence" value="ECO:0007669"/>
    <property type="project" value="TreeGrafter"/>
</dbReference>
<dbReference type="STRING" id="1036808.A0A0C3E4X7"/>
<keyword evidence="5" id="KW-0269">Exonuclease</keyword>
<dbReference type="FunFam" id="3.40.50.12390:FF:000003">
    <property type="entry name" value="5'-3' exoribonuclease"/>
    <property type="match status" value="1"/>
</dbReference>
<dbReference type="EMBL" id="KN822011">
    <property type="protein sequence ID" value="KIM67860.1"/>
    <property type="molecule type" value="Genomic_DNA"/>
</dbReference>
<dbReference type="GO" id="GO:0005634">
    <property type="term" value="C:nucleus"/>
    <property type="evidence" value="ECO:0007669"/>
    <property type="project" value="TreeGrafter"/>
</dbReference>
<dbReference type="GO" id="GO:0006397">
    <property type="term" value="P:mRNA processing"/>
    <property type="evidence" value="ECO:0007669"/>
    <property type="project" value="UniProtKB-KW"/>
</dbReference>
<keyword evidence="8" id="KW-1185">Reference proteome</keyword>
<evidence type="ECO:0000313" key="7">
    <source>
        <dbReference type="EMBL" id="KIM67860.1"/>
    </source>
</evidence>
<proteinExistence type="inferred from homology"/>
<dbReference type="InParanoid" id="A0A0C3E4X7"/>
<protein>
    <recommendedName>
        <fullName evidence="6">Xrn1 N-terminal domain-containing protein</fullName>
    </recommendedName>
</protein>
<comment type="similarity">
    <text evidence="1">Belongs to the 5'-3' exonuclease family. XRN2/RAT1 subfamily.</text>
</comment>
<dbReference type="Proteomes" id="UP000053989">
    <property type="component" value="Unassembled WGS sequence"/>
</dbReference>
<dbReference type="InterPro" id="IPR027073">
    <property type="entry name" value="5_3_exoribonuclease"/>
</dbReference>
<reference evidence="8" key="2">
    <citation type="submission" date="2015-01" db="EMBL/GenBank/DDBJ databases">
        <title>Evolutionary Origins and Diversification of the Mycorrhizal Mutualists.</title>
        <authorList>
            <consortium name="DOE Joint Genome Institute"/>
            <consortium name="Mycorrhizal Genomics Consortium"/>
            <person name="Kohler A."/>
            <person name="Kuo A."/>
            <person name="Nagy L.G."/>
            <person name="Floudas D."/>
            <person name="Copeland A."/>
            <person name="Barry K.W."/>
            <person name="Cichocki N."/>
            <person name="Veneault-Fourrey C."/>
            <person name="LaButti K."/>
            <person name="Lindquist E.A."/>
            <person name="Lipzen A."/>
            <person name="Lundell T."/>
            <person name="Morin E."/>
            <person name="Murat C."/>
            <person name="Riley R."/>
            <person name="Ohm R."/>
            <person name="Sun H."/>
            <person name="Tunlid A."/>
            <person name="Henrissat B."/>
            <person name="Grigoriev I.V."/>
            <person name="Hibbett D.S."/>
            <person name="Martin F."/>
        </authorList>
    </citation>
    <scope>NUCLEOTIDE SEQUENCE [LARGE SCALE GENOMIC DNA]</scope>
    <source>
        <strain evidence="8">Foug A</strain>
    </source>
</reference>
<keyword evidence="2" id="KW-0507">mRNA processing</keyword>
<evidence type="ECO:0000256" key="1">
    <source>
        <dbReference type="ARBA" id="ARBA00006994"/>
    </source>
</evidence>
<accession>A0A0C3E4X7</accession>
<dbReference type="OrthoDB" id="372487at2759"/>
<evidence type="ECO:0000256" key="3">
    <source>
        <dbReference type="ARBA" id="ARBA00022722"/>
    </source>
</evidence>
<dbReference type="Gene3D" id="3.40.50.12390">
    <property type="match status" value="1"/>
</dbReference>
<evidence type="ECO:0000256" key="5">
    <source>
        <dbReference type="ARBA" id="ARBA00022839"/>
    </source>
</evidence>
<dbReference type="AlphaFoldDB" id="A0A0C3E4X7"/>
<dbReference type="Pfam" id="PF03159">
    <property type="entry name" value="XRN_N"/>
    <property type="match status" value="1"/>
</dbReference>
<evidence type="ECO:0000259" key="6">
    <source>
        <dbReference type="Pfam" id="PF03159"/>
    </source>
</evidence>
<evidence type="ECO:0000256" key="4">
    <source>
        <dbReference type="ARBA" id="ARBA00022801"/>
    </source>
</evidence>
<organism evidence="7 8">
    <name type="scientific">Scleroderma citrinum Foug A</name>
    <dbReference type="NCBI Taxonomy" id="1036808"/>
    <lineage>
        <taxon>Eukaryota</taxon>
        <taxon>Fungi</taxon>
        <taxon>Dikarya</taxon>
        <taxon>Basidiomycota</taxon>
        <taxon>Agaricomycotina</taxon>
        <taxon>Agaricomycetes</taxon>
        <taxon>Agaricomycetidae</taxon>
        <taxon>Boletales</taxon>
        <taxon>Sclerodermatineae</taxon>
        <taxon>Sclerodermataceae</taxon>
        <taxon>Scleroderma</taxon>
    </lineage>
</organism>
<sequence length="217" mass="24685">MGVPALFRWLSKKYPKIVSSVVEEAEEEVPGESVKFPVDITTPNPNGVEFDNLYLDMNGIVHPCTHPEGKPAPETEEEMMLEVFKYTNRVVNMIRPRKLLFMAIDGVAPRAKMNQQRSRRFRSAQEAIDKAEARRLAVAEWEAMGKVISDEEKNKEAWDSNAITPGTPFMDLLASSLRYWVVQKMNTDPGWKDVCPSLELFNVSLISFSASSDYLRR</sequence>
<dbReference type="PANTHER" id="PTHR12341:SF41">
    <property type="entry name" value="5'-3' EXORIBONUCLEASE 2"/>
    <property type="match status" value="1"/>
</dbReference>
<evidence type="ECO:0000256" key="2">
    <source>
        <dbReference type="ARBA" id="ARBA00022664"/>
    </source>
</evidence>
<feature type="domain" description="Xrn1 N-terminal" evidence="6">
    <location>
        <begin position="1"/>
        <end position="194"/>
    </location>
</feature>
<keyword evidence="3" id="KW-0540">Nuclease</keyword>
<dbReference type="InterPro" id="IPR004859">
    <property type="entry name" value="Xrn1_N"/>
</dbReference>
<keyword evidence="4" id="KW-0378">Hydrolase</keyword>
<reference evidence="7 8" key="1">
    <citation type="submission" date="2014-04" db="EMBL/GenBank/DDBJ databases">
        <authorList>
            <consortium name="DOE Joint Genome Institute"/>
            <person name="Kuo A."/>
            <person name="Kohler A."/>
            <person name="Nagy L.G."/>
            <person name="Floudas D."/>
            <person name="Copeland A."/>
            <person name="Barry K.W."/>
            <person name="Cichocki N."/>
            <person name="Veneault-Fourrey C."/>
            <person name="LaButti K."/>
            <person name="Lindquist E.A."/>
            <person name="Lipzen A."/>
            <person name="Lundell T."/>
            <person name="Morin E."/>
            <person name="Murat C."/>
            <person name="Sun H."/>
            <person name="Tunlid A."/>
            <person name="Henrissat B."/>
            <person name="Grigoriev I.V."/>
            <person name="Hibbett D.S."/>
            <person name="Martin F."/>
            <person name="Nordberg H.P."/>
            <person name="Cantor M.N."/>
            <person name="Hua S.X."/>
        </authorList>
    </citation>
    <scope>NUCLEOTIDE SEQUENCE [LARGE SCALE GENOMIC DNA]</scope>
    <source>
        <strain evidence="7 8">Foug A</strain>
    </source>
</reference>
<dbReference type="GO" id="GO:0004534">
    <property type="term" value="F:5'-3' RNA exonuclease activity"/>
    <property type="evidence" value="ECO:0007669"/>
    <property type="project" value="TreeGrafter"/>
</dbReference>
<evidence type="ECO:0000313" key="8">
    <source>
        <dbReference type="Proteomes" id="UP000053989"/>
    </source>
</evidence>
<dbReference type="HOGENOM" id="CLU_006038_4_2_1"/>
<dbReference type="PANTHER" id="PTHR12341">
    <property type="entry name" value="5'-&gt;3' EXORIBONUCLEASE"/>
    <property type="match status" value="1"/>
</dbReference>
<name>A0A0C3E4X7_9AGAM</name>
<dbReference type="GO" id="GO:0000956">
    <property type="term" value="P:nuclear-transcribed mRNA catabolic process"/>
    <property type="evidence" value="ECO:0007669"/>
    <property type="project" value="TreeGrafter"/>
</dbReference>